<accession>A0A0K6H9M5</accession>
<keyword evidence="1" id="KW-0472">Membrane</keyword>
<dbReference type="Proteomes" id="UP000182598">
    <property type="component" value="Unassembled WGS sequence"/>
</dbReference>
<name>A0A0K6H9M5_9GAMM</name>
<keyword evidence="1" id="KW-0812">Transmembrane</keyword>
<evidence type="ECO:0000313" key="3">
    <source>
        <dbReference type="Proteomes" id="UP000182598"/>
    </source>
</evidence>
<keyword evidence="3" id="KW-1185">Reference proteome</keyword>
<evidence type="ECO:0000313" key="2">
    <source>
        <dbReference type="EMBL" id="CUA87669.1"/>
    </source>
</evidence>
<evidence type="ECO:0000256" key="1">
    <source>
        <dbReference type="SAM" id="Phobius"/>
    </source>
</evidence>
<organism evidence="2 3">
    <name type="scientific">Pseudidiomarina woesei</name>
    <dbReference type="NCBI Taxonomy" id="1381080"/>
    <lineage>
        <taxon>Bacteria</taxon>
        <taxon>Pseudomonadati</taxon>
        <taxon>Pseudomonadota</taxon>
        <taxon>Gammaproteobacteria</taxon>
        <taxon>Alteromonadales</taxon>
        <taxon>Idiomarinaceae</taxon>
        <taxon>Pseudidiomarina</taxon>
    </lineage>
</organism>
<dbReference type="AlphaFoldDB" id="A0A0K6H9M5"/>
<dbReference type="Pfam" id="PF06905">
    <property type="entry name" value="FAIM1"/>
    <property type="match status" value="1"/>
</dbReference>
<gene>
    <name evidence="2" type="ORF">Ga0061064_1865</name>
</gene>
<dbReference type="OrthoDB" id="6228646at2"/>
<protein>
    <submittedName>
        <fullName evidence="2">Uncharacterized protein</fullName>
    </submittedName>
</protein>
<proteinExistence type="predicted"/>
<sequence>MTTSDMTKPNHSVSFFDIGDHVIRVEASYLTGKESVYVDDKLISEKLTWRFTSEHKFELEDKQIRVRLKVGNLFTGPVSITLWVNGEEIDSDVWNMKRILKTTGSSQNWWKTILTIFVLGLIGGVIGYFIGGALATALKG</sequence>
<keyword evidence="1" id="KW-1133">Transmembrane helix</keyword>
<dbReference type="InterPro" id="IPR038513">
    <property type="entry name" value="FAIM1_dom_sf"/>
</dbReference>
<dbReference type="RefSeq" id="WP_055439519.1">
    <property type="nucleotide sequence ID" value="NZ_CYHB01000006.1"/>
</dbReference>
<dbReference type="Gene3D" id="2.40.128.180">
    <property type="match status" value="1"/>
</dbReference>
<dbReference type="EMBL" id="CYHB01000006">
    <property type="protein sequence ID" value="CUA87669.1"/>
    <property type="molecule type" value="Genomic_DNA"/>
</dbReference>
<reference evidence="3" key="1">
    <citation type="submission" date="2015-08" db="EMBL/GenBank/DDBJ databases">
        <authorList>
            <person name="Varghese N."/>
        </authorList>
    </citation>
    <scope>NUCLEOTIDE SEQUENCE [LARGE SCALE GENOMIC DNA]</scope>
    <source>
        <strain evidence="3">DSM 27808</strain>
    </source>
</reference>
<dbReference type="InterPro" id="IPR010695">
    <property type="entry name" value="FAIM1"/>
</dbReference>
<feature type="transmembrane region" description="Helical" evidence="1">
    <location>
        <begin position="113"/>
        <end position="138"/>
    </location>
</feature>